<evidence type="ECO:0000313" key="2">
    <source>
        <dbReference type="EMBL" id="JAH15334.1"/>
    </source>
</evidence>
<feature type="compositionally biased region" description="Polar residues" evidence="1">
    <location>
        <begin position="1"/>
        <end position="14"/>
    </location>
</feature>
<dbReference type="AlphaFoldDB" id="A0A0E9QEZ0"/>
<name>A0A0E9QEZ0_ANGAN</name>
<accession>A0A0E9QEZ0</accession>
<reference evidence="2" key="1">
    <citation type="submission" date="2014-11" db="EMBL/GenBank/DDBJ databases">
        <authorList>
            <person name="Amaro Gonzalez C."/>
        </authorList>
    </citation>
    <scope>NUCLEOTIDE SEQUENCE</scope>
</reference>
<evidence type="ECO:0000256" key="1">
    <source>
        <dbReference type="SAM" id="MobiDB-lite"/>
    </source>
</evidence>
<sequence>MNNNSKASSVLQTRANRKLERQRDK</sequence>
<protein>
    <submittedName>
        <fullName evidence="2">Uncharacterized protein</fullName>
    </submittedName>
</protein>
<reference evidence="2" key="2">
    <citation type="journal article" date="2015" name="Fish Shellfish Immunol.">
        <title>Early steps in the European eel (Anguilla anguilla)-Vibrio vulnificus interaction in the gills: Role of the RtxA13 toxin.</title>
        <authorList>
            <person name="Callol A."/>
            <person name="Pajuelo D."/>
            <person name="Ebbesson L."/>
            <person name="Teles M."/>
            <person name="MacKenzie S."/>
            <person name="Amaro C."/>
        </authorList>
    </citation>
    <scope>NUCLEOTIDE SEQUENCE</scope>
</reference>
<organism evidence="2">
    <name type="scientific">Anguilla anguilla</name>
    <name type="common">European freshwater eel</name>
    <name type="synonym">Muraena anguilla</name>
    <dbReference type="NCBI Taxonomy" id="7936"/>
    <lineage>
        <taxon>Eukaryota</taxon>
        <taxon>Metazoa</taxon>
        <taxon>Chordata</taxon>
        <taxon>Craniata</taxon>
        <taxon>Vertebrata</taxon>
        <taxon>Euteleostomi</taxon>
        <taxon>Actinopterygii</taxon>
        <taxon>Neopterygii</taxon>
        <taxon>Teleostei</taxon>
        <taxon>Anguilliformes</taxon>
        <taxon>Anguillidae</taxon>
        <taxon>Anguilla</taxon>
    </lineage>
</organism>
<proteinExistence type="predicted"/>
<feature type="region of interest" description="Disordered" evidence="1">
    <location>
        <begin position="1"/>
        <end position="25"/>
    </location>
</feature>
<dbReference type="EMBL" id="GBXM01093243">
    <property type="protein sequence ID" value="JAH15334.1"/>
    <property type="molecule type" value="Transcribed_RNA"/>
</dbReference>